<gene>
    <name evidence="2" type="ORF">P0Y48_05985</name>
</gene>
<dbReference type="InterPro" id="IPR015422">
    <property type="entry name" value="PyrdxlP-dep_Trfase_small"/>
</dbReference>
<dbReference type="PANTHER" id="PTHR43586">
    <property type="entry name" value="CYSTEINE DESULFURASE"/>
    <property type="match status" value="1"/>
</dbReference>
<evidence type="ECO:0000313" key="2">
    <source>
        <dbReference type="EMBL" id="WEK14743.1"/>
    </source>
</evidence>
<keyword evidence="2" id="KW-0032">Aminotransferase</keyword>
<dbReference type="EMBL" id="CP119321">
    <property type="protein sequence ID" value="WEK14743.1"/>
    <property type="molecule type" value="Genomic_DNA"/>
</dbReference>
<protein>
    <submittedName>
        <fullName evidence="2">Aminotransferase class V-fold PLP-dependent enzyme</fullName>
    </submittedName>
</protein>
<dbReference type="InterPro" id="IPR015424">
    <property type="entry name" value="PyrdxlP-dep_Trfase"/>
</dbReference>
<keyword evidence="2" id="KW-0808">Transferase</keyword>
<feature type="domain" description="Aminotransferase class V" evidence="1">
    <location>
        <begin position="55"/>
        <end position="337"/>
    </location>
</feature>
<organism evidence="2 3">
    <name type="scientific">Candidatus Microbacterium phytovorans</name>
    <dbReference type="NCBI Taxonomy" id="3121374"/>
    <lineage>
        <taxon>Bacteria</taxon>
        <taxon>Bacillati</taxon>
        <taxon>Actinomycetota</taxon>
        <taxon>Actinomycetes</taxon>
        <taxon>Micrococcales</taxon>
        <taxon>Microbacteriaceae</taxon>
        <taxon>Microbacterium</taxon>
    </lineage>
</organism>
<dbReference type="Gene3D" id="3.40.640.10">
    <property type="entry name" value="Type I PLP-dependent aspartate aminotransferase-like (Major domain)"/>
    <property type="match status" value="1"/>
</dbReference>
<evidence type="ECO:0000259" key="1">
    <source>
        <dbReference type="Pfam" id="PF00266"/>
    </source>
</evidence>
<reference evidence="2" key="1">
    <citation type="submission" date="2023-03" db="EMBL/GenBank/DDBJ databases">
        <title>Andean soil-derived lignocellulolytic bacterial consortium as a source of novel taxa and putative plastic-active enzymes.</title>
        <authorList>
            <person name="Diaz-Garcia L."/>
            <person name="Chuvochina M."/>
            <person name="Feuerriegel G."/>
            <person name="Bunk B."/>
            <person name="Sproer C."/>
            <person name="Streit W.R."/>
            <person name="Rodriguez L.M."/>
            <person name="Overmann J."/>
            <person name="Jimenez D.J."/>
        </authorList>
    </citation>
    <scope>NUCLEOTIDE SEQUENCE</scope>
    <source>
        <strain evidence="2">MAG 4610</strain>
    </source>
</reference>
<name>A0AAJ5W4Q6_9MICO</name>
<dbReference type="Pfam" id="PF00266">
    <property type="entry name" value="Aminotran_5"/>
    <property type="match status" value="1"/>
</dbReference>
<proteinExistence type="predicted"/>
<dbReference type="InterPro" id="IPR015421">
    <property type="entry name" value="PyrdxlP-dep_Trfase_major"/>
</dbReference>
<dbReference type="Gene3D" id="3.90.1150.10">
    <property type="entry name" value="Aspartate Aminotransferase, domain 1"/>
    <property type="match status" value="1"/>
</dbReference>
<sequence length="378" mass="39052">MIELESYLETFDEEPGYLDWAAFGPLSPAVQAEAAADAELLATGRRSGIGLVAGRVDEARTLVAELLDAPVEEVTLQPSTSVGLLHAFFGLTGDVLVSPAEFPALTVAARRAQDALGTLRVRDLPADFVTPGSVRDALTDEVTAVALSLVDYRTGHVADLTAIRDVIGDRLLIVDAIQGFGVTEADYAAADVVCGHGYKWLRAGRGTGFARFSARARERIAPVLSGISGSDDDIGAPGTPVPAAGSGAYEISRADPLAASRLAAALREIRDVGVANIAATVRDRARHMMALADRYGVPVLTPRDSHAGIVSLVPDGPDGSALAAALANHGVTATARGGIVRVSAHAGTVADTLRLFGDALADVAGHRLMPSALAVVES</sequence>
<accession>A0AAJ5W4Q6</accession>
<evidence type="ECO:0000313" key="3">
    <source>
        <dbReference type="Proteomes" id="UP001213972"/>
    </source>
</evidence>
<dbReference type="Proteomes" id="UP001213972">
    <property type="component" value="Chromosome"/>
</dbReference>
<dbReference type="SUPFAM" id="SSF53383">
    <property type="entry name" value="PLP-dependent transferases"/>
    <property type="match status" value="1"/>
</dbReference>
<dbReference type="InterPro" id="IPR000192">
    <property type="entry name" value="Aminotrans_V_dom"/>
</dbReference>
<dbReference type="AlphaFoldDB" id="A0AAJ5W4Q6"/>
<dbReference type="PANTHER" id="PTHR43586:SF15">
    <property type="entry name" value="BLR3095 PROTEIN"/>
    <property type="match status" value="1"/>
</dbReference>
<dbReference type="GO" id="GO:0008483">
    <property type="term" value="F:transaminase activity"/>
    <property type="evidence" value="ECO:0007669"/>
    <property type="project" value="UniProtKB-KW"/>
</dbReference>